<gene>
    <name evidence="6" type="ORF">CKA38_05095</name>
</gene>
<feature type="domain" description="Ig-like" evidence="5">
    <location>
        <begin position="160"/>
        <end position="257"/>
    </location>
</feature>
<evidence type="ECO:0000313" key="7">
    <source>
        <dbReference type="Proteomes" id="UP000244896"/>
    </source>
</evidence>
<dbReference type="Gene3D" id="2.40.10.500">
    <property type="match status" value="1"/>
</dbReference>
<dbReference type="Pfam" id="PF01436">
    <property type="entry name" value="NHL"/>
    <property type="match status" value="1"/>
</dbReference>
<dbReference type="SUPFAM" id="SSF48726">
    <property type="entry name" value="Immunoglobulin"/>
    <property type="match status" value="4"/>
</dbReference>
<evidence type="ECO:0000256" key="2">
    <source>
        <dbReference type="PROSITE-ProRule" id="PRU00504"/>
    </source>
</evidence>
<keyword evidence="1" id="KW-0677">Repeat</keyword>
<feature type="signal peptide" evidence="4">
    <location>
        <begin position="1"/>
        <end position="38"/>
    </location>
</feature>
<dbReference type="PROSITE" id="PS51125">
    <property type="entry name" value="NHL"/>
    <property type="match status" value="1"/>
</dbReference>
<dbReference type="PROSITE" id="PS50835">
    <property type="entry name" value="IG_LIKE"/>
    <property type="match status" value="3"/>
</dbReference>
<dbReference type="InterPro" id="IPR036179">
    <property type="entry name" value="Ig-like_dom_sf"/>
</dbReference>
<evidence type="ECO:0000259" key="5">
    <source>
        <dbReference type="PROSITE" id="PS50835"/>
    </source>
</evidence>
<feature type="compositionally biased region" description="Gly residues" evidence="3">
    <location>
        <begin position="857"/>
        <end position="869"/>
    </location>
</feature>
<name>A0A2U8E1H2_9BACT</name>
<feature type="chain" id="PRO_5015949318" description="Ig-like domain-containing protein" evidence="4">
    <location>
        <begin position="39"/>
        <end position="899"/>
    </location>
</feature>
<dbReference type="OrthoDB" id="252952at2"/>
<dbReference type="InterPro" id="IPR007110">
    <property type="entry name" value="Ig-like_dom"/>
</dbReference>
<sequence>MPFLRSNFISIKTGLLRKSATISMLVAVAGLLAAQASAQSLQITQQPVSITRTEGHGVSRIHILFSESKDPSAVFFSVTAAGSGSLTYQWQKDGVDIAFPDNGQIIVGFPRVSGADTELLNISDCMMSDAGVYRVKIRDSAGGEIISESGTLTVTPHPPPSFVFHPKDVTVTEGTVSNSSLSATIAVGSILAGSNEGPLTCVWQKDGADVSIECGVDQYGKAFLETYNFMVADSGTYRVAVTNRWGRTSHSNPATLTILPPAEAPVITKQPTVSRNDDDGYVNGKPIVVDYTKGGSIGLYVLTSGVASRFQWQKDGVDMEYSEKYRSDDYTNPQKDSTKLRSLCIRDLRPADSGKYRVVVWNSTGTTVSQEATLNITYPTPAPITTHAVSAGRSVALTADISGNPPPAVQWEVSTDGGNTWSRLANNATYTGVNTGTLGINAATGNMSGNQYRCALASGGMLPGGSAITLDVAPLVFPNPASLVCVSGTLYVTDDSLHTVQAVNLATTEARILAGSPGQTGATDATGTAARFNQPKGISADAAARLFLADTGNALIRTISPDGVVATLAGSPSQRGHADGAGGNATFSAPTAIFLDMSDSGDFILVADATSHTVRSVCGSGTTTTRAGVGGVSGHKDGAAKDAYLNRPSGIAKRSGWSSAYAATPLPASIQAAISNTASDPVTAASVTVTMPNNDYLYWSTYVADSYNHVIRELGSPQKYMVPPISTLAGLPGVSGYEDGVGDEARFNNPGGMAIDSSGNIYVADTGNSTIRFVTPEGQVLTLAGLPGITGLKDGVGEEAWFNHPSDVALGGSKLYIADTGNAAIRELDLYTGQVVTLNITAAPASSGTVPNPPITPGGGTNPGESSGGGGGGMVSYWLMASVAALLGIRRVLSPRRKA</sequence>
<dbReference type="InterPro" id="IPR013783">
    <property type="entry name" value="Ig-like_fold"/>
</dbReference>
<accession>A0A2U8E1H2</accession>
<organism evidence="6 7">
    <name type="scientific">Ereboglobus luteus</name>
    <dbReference type="NCBI Taxonomy" id="1796921"/>
    <lineage>
        <taxon>Bacteria</taxon>
        <taxon>Pseudomonadati</taxon>
        <taxon>Verrucomicrobiota</taxon>
        <taxon>Opitutia</taxon>
        <taxon>Opitutales</taxon>
        <taxon>Opitutaceae</taxon>
        <taxon>Ereboglobus</taxon>
    </lineage>
</organism>
<reference evidence="6 7" key="1">
    <citation type="journal article" date="2018" name="Syst. Appl. Microbiol.">
        <title>Ereboglobus luteus gen. nov. sp. nov. from cockroach guts, and new insights into the oxygen relationship of the genera Opitutus and Didymococcus (Verrucomicrobia: Opitutaceae).</title>
        <authorList>
            <person name="Tegtmeier D."/>
            <person name="Belitz A."/>
            <person name="Radek R."/>
            <person name="Heimerl T."/>
            <person name="Brune A."/>
        </authorList>
    </citation>
    <scope>NUCLEOTIDE SEQUENCE [LARGE SCALE GENOMIC DNA]</scope>
    <source>
        <strain evidence="6 7">Ho45</strain>
    </source>
</reference>
<feature type="domain" description="Ig-like" evidence="5">
    <location>
        <begin position="379"/>
        <end position="473"/>
    </location>
</feature>
<dbReference type="SMART" id="SM00409">
    <property type="entry name" value="IG"/>
    <property type="match status" value="4"/>
</dbReference>
<dbReference type="InterPro" id="IPR001258">
    <property type="entry name" value="NHL_repeat"/>
</dbReference>
<dbReference type="PANTHER" id="PTHR13833:SF71">
    <property type="entry name" value="NHL DOMAIN-CONTAINING PROTEIN"/>
    <property type="match status" value="1"/>
</dbReference>
<dbReference type="KEGG" id="elut:CKA38_05095"/>
<evidence type="ECO:0000256" key="1">
    <source>
        <dbReference type="ARBA" id="ARBA00022737"/>
    </source>
</evidence>
<dbReference type="Gene3D" id="2.120.10.30">
    <property type="entry name" value="TolB, C-terminal domain"/>
    <property type="match status" value="2"/>
</dbReference>
<dbReference type="AlphaFoldDB" id="A0A2U8E1H2"/>
<dbReference type="Proteomes" id="UP000244896">
    <property type="component" value="Chromosome"/>
</dbReference>
<feature type="repeat" description="NHL" evidence="2">
    <location>
        <begin position="747"/>
        <end position="777"/>
    </location>
</feature>
<feature type="domain" description="Ig-like" evidence="5">
    <location>
        <begin position="271"/>
        <end position="375"/>
    </location>
</feature>
<protein>
    <recommendedName>
        <fullName evidence="5">Ig-like domain-containing protein</fullName>
    </recommendedName>
</protein>
<evidence type="ECO:0000256" key="3">
    <source>
        <dbReference type="SAM" id="MobiDB-lite"/>
    </source>
</evidence>
<dbReference type="Gene3D" id="2.60.40.10">
    <property type="entry name" value="Immunoglobulins"/>
    <property type="match status" value="4"/>
</dbReference>
<dbReference type="InterPro" id="IPR011042">
    <property type="entry name" value="6-blade_b-propeller_TolB-like"/>
</dbReference>
<proteinExistence type="predicted"/>
<dbReference type="PANTHER" id="PTHR13833">
    <property type="match status" value="1"/>
</dbReference>
<dbReference type="InterPro" id="IPR003599">
    <property type="entry name" value="Ig_sub"/>
</dbReference>
<dbReference type="Pfam" id="PF07679">
    <property type="entry name" value="I-set"/>
    <property type="match status" value="1"/>
</dbReference>
<keyword evidence="4" id="KW-0732">Signal</keyword>
<dbReference type="SUPFAM" id="SSF101898">
    <property type="entry name" value="NHL repeat"/>
    <property type="match status" value="1"/>
</dbReference>
<evidence type="ECO:0000256" key="4">
    <source>
        <dbReference type="SAM" id="SignalP"/>
    </source>
</evidence>
<dbReference type="EMBL" id="CP023004">
    <property type="protein sequence ID" value="AWI08713.1"/>
    <property type="molecule type" value="Genomic_DNA"/>
</dbReference>
<dbReference type="InterPro" id="IPR013098">
    <property type="entry name" value="Ig_I-set"/>
</dbReference>
<keyword evidence="7" id="KW-1185">Reference proteome</keyword>
<evidence type="ECO:0000313" key="6">
    <source>
        <dbReference type="EMBL" id="AWI08713.1"/>
    </source>
</evidence>
<feature type="region of interest" description="Disordered" evidence="3">
    <location>
        <begin position="846"/>
        <end position="869"/>
    </location>
</feature>